<sequence length="464" mass="49557">MPYNTRRKSLSLPSLGIQLPNTSRSHRPSPPKSSATEIDQPAAKRVKRSHTSDSPPPPPPSESKLSTRPSRTSSTSSKNVTFAERPKSSGRTAYEHTPPPSPGATDGAKIDTEGINDDIVTGVIQQLEKTGNRPHLIKELAAVLSTTNDAVASSANPAALLSSRLSTYLRRPGWSALAPCPLGKELIPIHPRKVYFYLTNSPRQDFPADSSDILSSPLINTVGAGGKGGRRIISPSISSASVDEDLEGAEDRKRAALSPSPEVDLSSHELDAATDGVDDDFANPPTPAGSFSGRSSLARDGTSGSASENIRLVHNHRAASPPLEGDEREFTQTASSMRMRGMSLDDANIRQSTEVENAATEEVVADEMMLEESEEEKAKRNREAAAALFGGHHEHGQEVGLGLMSSPLYKHMLPLIGNETKKEEAADVEMAESTSIMGEGGFSWDVREPATIGLDELDDLLGGF</sequence>
<evidence type="ECO:0000256" key="1">
    <source>
        <dbReference type="SAM" id="MobiDB-lite"/>
    </source>
</evidence>
<keyword evidence="4" id="KW-1185">Reference proteome</keyword>
<feature type="compositionally biased region" description="Low complexity" evidence="1">
    <location>
        <begin position="62"/>
        <end position="77"/>
    </location>
</feature>
<name>A0A1W5CVI9_9LECA</name>
<dbReference type="Proteomes" id="UP000192927">
    <property type="component" value="Unassembled WGS sequence"/>
</dbReference>
<evidence type="ECO:0000259" key="2">
    <source>
        <dbReference type="Pfam" id="PF25318"/>
    </source>
</evidence>
<proteinExistence type="predicted"/>
<feature type="domain" description="GDS1 winged helix" evidence="2">
    <location>
        <begin position="110"/>
        <end position="205"/>
    </location>
</feature>
<dbReference type="EMBL" id="FWEW01000431">
    <property type="protein sequence ID" value="SLM34877.1"/>
    <property type="molecule type" value="Genomic_DNA"/>
</dbReference>
<feature type="region of interest" description="Disordered" evidence="1">
    <location>
        <begin position="241"/>
        <end position="309"/>
    </location>
</feature>
<evidence type="ECO:0000313" key="4">
    <source>
        <dbReference type="Proteomes" id="UP000192927"/>
    </source>
</evidence>
<dbReference type="AlphaFoldDB" id="A0A1W5CVI9"/>
<organism evidence="3 4">
    <name type="scientific">Lasallia pustulata</name>
    <dbReference type="NCBI Taxonomy" id="136370"/>
    <lineage>
        <taxon>Eukaryota</taxon>
        <taxon>Fungi</taxon>
        <taxon>Dikarya</taxon>
        <taxon>Ascomycota</taxon>
        <taxon>Pezizomycotina</taxon>
        <taxon>Lecanoromycetes</taxon>
        <taxon>OSLEUM clade</taxon>
        <taxon>Umbilicariomycetidae</taxon>
        <taxon>Umbilicariales</taxon>
        <taxon>Umbilicariaceae</taxon>
        <taxon>Lasallia</taxon>
    </lineage>
</organism>
<protein>
    <recommendedName>
        <fullName evidence="2">GDS1 winged helix domain-containing protein</fullName>
    </recommendedName>
</protein>
<feature type="region of interest" description="Disordered" evidence="1">
    <location>
        <begin position="1"/>
        <end position="108"/>
    </location>
</feature>
<dbReference type="Pfam" id="PF25318">
    <property type="entry name" value="WHD_GDS1"/>
    <property type="match status" value="1"/>
</dbReference>
<evidence type="ECO:0000313" key="3">
    <source>
        <dbReference type="EMBL" id="SLM34877.1"/>
    </source>
</evidence>
<reference evidence="4" key="1">
    <citation type="submission" date="2017-03" db="EMBL/GenBank/DDBJ databases">
        <authorList>
            <person name="Sharma R."/>
            <person name="Thines M."/>
        </authorList>
    </citation>
    <scope>NUCLEOTIDE SEQUENCE [LARGE SCALE GENOMIC DNA]</scope>
</reference>
<dbReference type="InterPro" id="IPR057511">
    <property type="entry name" value="WH_GDS1"/>
</dbReference>
<accession>A0A1W5CVI9</accession>